<evidence type="ECO:0000313" key="2">
    <source>
        <dbReference type="EMBL" id="GIY99432.1"/>
    </source>
</evidence>
<evidence type="ECO:0000256" key="1">
    <source>
        <dbReference type="SAM" id="Phobius"/>
    </source>
</evidence>
<protein>
    <submittedName>
        <fullName evidence="2">Uncharacterized protein</fullName>
    </submittedName>
</protein>
<keyword evidence="1" id="KW-0472">Membrane</keyword>
<gene>
    <name evidence="2" type="ORF">CEXT_799261</name>
</gene>
<evidence type="ECO:0000313" key="3">
    <source>
        <dbReference type="Proteomes" id="UP001054945"/>
    </source>
</evidence>
<proteinExistence type="predicted"/>
<keyword evidence="1" id="KW-0812">Transmembrane</keyword>
<comment type="caution">
    <text evidence="2">The sequence shown here is derived from an EMBL/GenBank/DDBJ whole genome shotgun (WGS) entry which is preliminary data.</text>
</comment>
<dbReference type="Proteomes" id="UP001054945">
    <property type="component" value="Unassembled WGS sequence"/>
</dbReference>
<accession>A0AAV4XWQ0</accession>
<feature type="transmembrane region" description="Helical" evidence="1">
    <location>
        <begin position="95"/>
        <end position="116"/>
    </location>
</feature>
<reference evidence="2 3" key="1">
    <citation type="submission" date="2021-06" db="EMBL/GenBank/DDBJ databases">
        <title>Caerostris extrusa draft genome.</title>
        <authorList>
            <person name="Kono N."/>
            <person name="Arakawa K."/>
        </authorList>
    </citation>
    <scope>NUCLEOTIDE SEQUENCE [LARGE SCALE GENOMIC DNA]</scope>
</reference>
<keyword evidence="1" id="KW-1133">Transmembrane helix</keyword>
<dbReference type="EMBL" id="BPLR01001048">
    <property type="protein sequence ID" value="GIY99432.1"/>
    <property type="molecule type" value="Genomic_DNA"/>
</dbReference>
<name>A0AAV4XWQ0_CAEEX</name>
<keyword evidence="3" id="KW-1185">Reference proteome</keyword>
<organism evidence="2 3">
    <name type="scientific">Caerostris extrusa</name>
    <name type="common">Bark spider</name>
    <name type="synonym">Caerostris bankana</name>
    <dbReference type="NCBI Taxonomy" id="172846"/>
    <lineage>
        <taxon>Eukaryota</taxon>
        <taxon>Metazoa</taxon>
        <taxon>Ecdysozoa</taxon>
        <taxon>Arthropoda</taxon>
        <taxon>Chelicerata</taxon>
        <taxon>Arachnida</taxon>
        <taxon>Araneae</taxon>
        <taxon>Araneomorphae</taxon>
        <taxon>Entelegynae</taxon>
        <taxon>Araneoidea</taxon>
        <taxon>Araneidae</taxon>
        <taxon>Caerostris</taxon>
    </lineage>
</organism>
<sequence>MHHHRNFPATQPLQIQPELFFLSHNKQDLVLTKFVESVDAGFVGDELEEAAEEIPGGFVADDNTGFFEDGLTGFVEDDLALDIVEYCDNLFEMTILIVGLLNHVTFMITFLAMLLLHLKSSHTYLNCSASILKMTKSNCLKLKLN</sequence>
<dbReference type="AlphaFoldDB" id="A0AAV4XWQ0"/>